<protein>
    <submittedName>
        <fullName evidence="1">Uncharacterized protein</fullName>
    </submittedName>
</protein>
<gene>
    <name evidence="1" type="ORF">ACFO4N_10505</name>
</gene>
<evidence type="ECO:0000313" key="2">
    <source>
        <dbReference type="Proteomes" id="UP001596022"/>
    </source>
</evidence>
<evidence type="ECO:0000313" key="1">
    <source>
        <dbReference type="EMBL" id="MFC4619145.1"/>
    </source>
</evidence>
<comment type="caution">
    <text evidence="1">The sequence shown here is derived from an EMBL/GenBank/DDBJ whole genome shotgun (WGS) entry which is preliminary data.</text>
</comment>
<sequence>MWKIAGVIGINGSFTLVRRSDQLLKRIYQFFEQKEGKPGKCLTSLLIIHLRAEACNIHNIKRLNGIGEGSLFFA</sequence>
<proteinExistence type="predicted"/>
<dbReference type="Proteomes" id="UP001596022">
    <property type="component" value="Unassembled WGS sequence"/>
</dbReference>
<organism evidence="1 2">
    <name type="scientific">Camelliibacillus cellulosilyticus</name>
    <dbReference type="NCBI Taxonomy" id="2174486"/>
    <lineage>
        <taxon>Bacteria</taxon>
        <taxon>Bacillati</taxon>
        <taxon>Bacillota</taxon>
        <taxon>Bacilli</taxon>
        <taxon>Bacillales</taxon>
        <taxon>Sporolactobacillaceae</taxon>
        <taxon>Camelliibacillus</taxon>
    </lineage>
</organism>
<keyword evidence="2" id="KW-1185">Reference proteome</keyword>
<accession>A0ABV9GR67</accession>
<dbReference type="EMBL" id="JBHSFW010000006">
    <property type="protein sequence ID" value="MFC4619145.1"/>
    <property type="molecule type" value="Genomic_DNA"/>
</dbReference>
<name>A0ABV9GR67_9BACL</name>
<reference evidence="2" key="1">
    <citation type="journal article" date="2019" name="Int. J. Syst. Evol. Microbiol.">
        <title>The Global Catalogue of Microorganisms (GCM) 10K type strain sequencing project: providing services to taxonomists for standard genome sequencing and annotation.</title>
        <authorList>
            <consortium name="The Broad Institute Genomics Platform"/>
            <consortium name="The Broad Institute Genome Sequencing Center for Infectious Disease"/>
            <person name="Wu L."/>
            <person name="Ma J."/>
        </authorList>
    </citation>
    <scope>NUCLEOTIDE SEQUENCE [LARGE SCALE GENOMIC DNA]</scope>
    <source>
        <strain evidence="2">CGMCC 1.16306</strain>
    </source>
</reference>